<dbReference type="SUPFAM" id="SSF53756">
    <property type="entry name" value="UDP-Glycosyltransferase/glycogen phosphorylase"/>
    <property type="match status" value="1"/>
</dbReference>
<evidence type="ECO:0000313" key="1">
    <source>
        <dbReference type="EMBL" id="MCW3807468.1"/>
    </source>
</evidence>
<accession>A0AAE3MGB3</accession>
<name>A0AAE3MGB3_9BACT</name>
<evidence type="ECO:0000313" key="2">
    <source>
        <dbReference type="Proteomes" id="UP001207408"/>
    </source>
</evidence>
<protein>
    <submittedName>
        <fullName evidence="1">Uncharacterized protein</fullName>
    </submittedName>
</protein>
<proteinExistence type="predicted"/>
<dbReference type="NCBIfam" id="NF046086">
    <property type="entry name" value="BFO_1060_trans"/>
    <property type="match status" value="1"/>
</dbReference>
<dbReference type="EMBL" id="JAPDPI010000047">
    <property type="protein sequence ID" value="MCW3807468.1"/>
    <property type="molecule type" value="Genomic_DNA"/>
</dbReference>
<gene>
    <name evidence="1" type="ORF">OM074_17685</name>
</gene>
<dbReference type="Proteomes" id="UP001207408">
    <property type="component" value="Unassembled WGS sequence"/>
</dbReference>
<organism evidence="1 2">
    <name type="scientific">Plebeiibacterium marinum</name>
    <dbReference type="NCBI Taxonomy" id="2992111"/>
    <lineage>
        <taxon>Bacteria</taxon>
        <taxon>Pseudomonadati</taxon>
        <taxon>Bacteroidota</taxon>
        <taxon>Bacteroidia</taxon>
        <taxon>Marinilabiliales</taxon>
        <taxon>Marinilabiliaceae</taxon>
        <taxon>Plebeiibacterium</taxon>
    </lineage>
</organism>
<dbReference type="RefSeq" id="WP_301201880.1">
    <property type="nucleotide sequence ID" value="NZ_JAPDPI010000047.1"/>
</dbReference>
<keyword evidence="2" id="KW-1185">Reference proteome</keyword>
<sequence>MIDILNLEWYSGARRDNYISTLICNYLNLCGYNVLRGCIFEGKQLIYKNRPRIVFLANGIGAPENISIVKFAKSFGCMVITGTSEGNIKEFAVEQMFWGWNKKKILIEDINLQWTFRAKKLITTQYPHLEQYIKVCGGIGFDLYKLKSNTKKVKRLVKDGLNIPKNKPLIGFACWDFGILYPQDHRFKITKKHYSQDQIIRFQEDGKKLNKILYSIINSNPQYYFLIKEHPGSLLGDKASAIEGLRGLDNVIILKNEESIENCIKASDIWLGYETTTCLEAWLCGLNTILINPSGSDFKRDQLYKGSVIVNTYKDLNAILKKFFSSPTQTLPEFQSLANVRTREIENVIQWTDGLNHKRAGDYIVELLKNGKNNLNSYRPDILYQVIKEFAINNKLLGSIINKGRHAFVANKLKAFSHYELNSLEKELMIYQKQLY</sequence>
<comment type="caution">
    <text evidence="1">The sequence shown here is derived from an EMBL/GenBank/DDBJ whole genome shotgun (WGS) entry which is preliminary data.</text>
</comment>
<reference evidence="1" key="1">
    <citation type="submission" date="2022-10" db="EMBL/GenBank/DDBJ databases">
        <authorList>
            <person name="Yu W.X."/>
        </authorList>
    </citation>
    <scope>NUCLEOTIDE SEQUENCE</scope>
    <source>
        <strain evidence="1">D04</strain>
    </source>
</reference>
<dbReference type="AlphaFoldDB" id="A0AAE3MGB3"/>